<keyword evidence="9" id="KW-1185">Reference proteome</keyword>
<protein>
    <submittedName>
        <fullName evidence="8">Uncharacterized protein</fullName>
    </submittedName>
</protein>
<dbReference type="PANTHER" id="PTHR31107:SF2">
    <property type="entry name" value="CYTOCHROME C OXIDASE ASSEMBLY FACTOR 8"/>
    <property type="match status" value="1"/>
</dbReference>
<name>A0A1Y2B3V9_9TREE</name>
<sequence>MQRLSLRPGLASASRLNQLHHVRASSSTPSIPRPTSSPPSRRRSSTTPSGNVDLIAPPDPTSNIRPIIYASTPTRAVSSNSPYFIGEFSDGDFNQLSELELEWRLRQERVDMANHRFWAAQNTEFQAQLQLRLDRLPTPSDPPTDSDVRLREECLSRFYADWQKANRDKQREWVWKWWSEVLGGLKMQLRVYVSGVFRR</sequence>
<evidence type="ECO:0000313" key="9">
    <source>
        <dbReference type="Proteomes" id="UP000193986"/>
    </source>
</evidence>
<organism evidence="8 9">
    <name type="scientific">Naematelia encephala</name>
    <dbReference type="NCBI Taxonomy" id="71784"/>
    <lineage>
        <taxon>Eukaryota</taxon>
        <taxon>Fungi</taxon>
        <taxon>Dikarya</taxon>
        <taxon>Basidiomycota</taxon>
        <taxon>Agaricomycotina</taxon>
        <taxon>Tremellomycetes</taxon>
        <taxon>Tremellales</taxon>
        <taxon>Naemateliaceae</taxon>
        <taxon>Naematelia</taxon>
    </lineage>
</organism>
<keyword evidence="3" id="KW-0999">Mitochondrion inner membrane</keyword>
<dbReference type="Proteomes" id="UP000193986">
    <property type="component" value="Unassembled WGS sequence"/>
</dbReference>
<evidence type="ECO:0000256" key="3">
    <source>
        <dbReference type="ARBA" id="ARBA00022792"/>
    </source>
</evidence>
<dbReference type="OrthoDB" id="6246201at2759"/>
<dbReference type="GO" id="GO:0097193">
    <property type="term" value="P:intrinsic apoptotic signaling pathway"/>
    <property type="evidence" value="ECO:0007669"/>
    <property type="project" value="InterPro"/>
</dbReference>
<accession>A0A1Y2B3V9</accession>
<keyword evidence="6" id="KW-0472">Membrane</keyword>
<evidence type="ECO:0000256" key="1">
    <source>
        <dbReference type="ARBA" id="ARBA00004443"/>
    </source>
</evidence>
<feature type="region of interest" description="Disordered" evidence="7">
    <location>
        <begin position="1"/>
        <end position="60"/>
    </location>
</feature>
<keyword evidence="4" id="KW-0809">Transit peptide</keyword>
<evidence type="ECO:0000256" key="4">
    <source>
        <dbReference type="ARBA" id="ARBA00022946"/>
    </source>
</evidence>
<evidence type="ECO:0000313" key="8">
    <source>
        <dbReference type="EMBL" id="ORY29523.1"/>
    </source>
</evidence>
<dbReference type="Pfam" id="PF10231">
    <property type="entry name" value="COA8"/>
    <property type="match status" value="1"/>
</dbReference>
<gene>
    <name evidence="8" type="ORF">BCR39DRAFT_531960</name>
</gene>
<reference evidence="8 9" key="1">
    <citation type="submission" date="2016-07" db="EMBL/GenBank/DDBJ databases">
        <title>Pervasive Adenine N6-methylation of Active Genes in Fungi.</title>
        <authorList>
            <consortium name="DOE Joint Genome Institute"/>
            <person name="Mondo S.J."/>
            <person name="Dannebaum R.O."/>
            <person name="Kuo R.C."/>
            <person name="Labutti K."/>
            <person name="Haridas S."/>
            <person name="Kuo A."/>
            <person name="Salamov A."/>
            <person name="Ahrendt S.R."/>
            <person name="Lipzen A."/>
            <person name="Sullivan W."/>
            <person name="Andreopoulos W.B."/>
            <person name="Clum A."/>
            <person name="Lindquist E."/>
            <person name="Daum C."/>
            <person name="Ramamoorthy G.K."/>
            <person name="Gryganskyi A."/>
            <person name="Culley D."/>
            <person name="Magnuson J.K."/>
            <person name="James T.Y."/>
            <person name="O'Malley M.A."/>
            <person name="Stajich J.E."/>
            <person name="Spatafora J.W."/>
            <person name="Visel A."/>
            <person name="Grigoriev I.V."/>
        </authorList>
    </citation>
    <scope>NUCLEOTIDE SEQUENCE [LARGE SCALE GENOMIC DNA]</scope>
    <source>
        <strain evidence="8 9">68-887.2</strain>
    </source>
</reference>
<dbReference type="EMBL" id="MCFC01000025">
    <property type="protein sequence ID" value="ORY29523.1"/>
    <property type="molecule type" value="Genomic_DNA"/>
</dbReference>
<proteinExistence type="inferred from homology"/>
<evidence type="ECO:0000256" key="2">
    <source>
        <dbReference type="ARBA" id="ARBA00005453"/>
    </source>
</evidence>
<comment type="caution">
    <text evidence="8">The sequence shown here is derived from an EMBL/GenBank/DDBJ whole genome shotgun (WGS) entry which is preliminary data.</text>
</comment>
<evidence type="ECO:0000256" key="5">
    <source>
        <dbReference type="ARBA" id="ARBA00023128"/>
    </source>
</evidence>
<dbReference type="GO" id="GO:0005743">
    <property type="term" value="C:mitochondrial inner membrane"/>
    <property type="evidence" value="ECO:0007669"/>
    <property type="project" value="UniProtKB-SubCell"/>
</dbReference>
<keyword evidence="5" id="KW-0496">Mitochondrion</keyword>
<dbReference type="PANTHER" id="PTHR31107">
    <property type="entry name" value="APOPTOGENIC PROTEIN 1, MITOCHONDRIAL"/>
    <property type="match status" value="1"/>
</dbReference>
<evidence type="ECO:0000256" key="7">
    <source>
        <dbReference type="SAM" id="MobiDB-lite"/>
    </source>
</evidence>
<dbReference type="InParanoid" id="A0A1Y2B3V9"/>
<evidence type="ECO:0000256" key="6">
    <source>
        <dbReference type="ARBA" id="ARBA00023136"/>
    </source>
</evidence>
<comment type="subcellular location">
    <subcellularLocation>
        <location evidence="1">Mitochondrion inner membrane</location>
        <topology evidence="1">Peripheral membrane protein</topology>
        <orientation evidence="1">Matrix side</orientation>
    </subcellularLocation>
</comment>
<dbReference type="AlphaFoldDB" id="A0A1Y2B3V9"/>
<dbReference type="InterPro" id="IPR018796">
    <property type="entry name" value="COA8"/>
</dbReference>
<comment type="similarity">
    <text evidence="2">Belongs to the COA8 family.</text>
</comment>